<dbReference type="Pfam" id="PF11203">
    <property type="entry name" value="EccE"/>
    <property type="match status" value="1"/>
</dbReference>
<dbReference type="EMBL" id="BMVC01000012">
    <property type="protein sequence ID" value="GHD05159.1"/>
    <property type="molecule type" value="Genomic_DNA"/>
</dbReference>
<dbReference type="AlphaFoldDB" id="A0A919CCJ2"/>
<feature type="domain" description="Type VII secretion system protein EccE" evidence="7">
    <location>
        <begin position="169"/>
        <end position="272"/>
    </location>
</feature>
<sequence length="368" mass="37104">MGTRVRVLNRSFGLRELALCECALAVAAASVAGGQEWAVPGIAFGAAGLALAAPLRGGRSAYGWLAVAAKFRARRRRGDSACGWAGLDSYTYERRRGADGARGVGMVGDGTFLTAVVRVEASGTGLRPAGCGVELPWELLGEALEVDDVVLASVQVVQQVRGASTAGGAPGVRSTWVALRLEPELCPEAVAARGGGFGGAQRCLVRAADHVASRLTGVRGLRATVLDREGLDAALEAAGLPRAGAQPAGAGPGGESVRAWRAEGLTHVAYEVGGGPRGAAAPPPTDAAALAAALPPEAAATLSLTLRHPGAGGAAGPAAHVRVTGEGEPGFLEAELGWAARAARLDLVRLDREQLPGLLATLPLGGAR</sequence>
<dbReference type="GO" id="GO:0005886">
    <property type="term" value="C:plasma membrane"/>
    <property type="evidence" value="ECO:0007669"/>
    <property type="project" value="UniProtKB-SubCell"/>
</dbReference>
<comment type="subcellular location">
    <subcellularLocation>
        <location evidence="1">Cell membrane</location>
    </subcellularLocation>
</comment>
<keyword evidence="6" id="KW-0472">Membrane</keyword>
<accession>A0A919CCJ2</accession>
<evidence type="ECO:0000256" key="3">
    <source>
        <dbReference type="ARBA" id="ARBA00022475"/>
    </source>
</evidence>
<dbReference type="InterPro" id="IPR021368">
    <property type="entry name" value="T7SS_EccE"/>
</dbReference>
<keyword evidence="5" id="KW-1133">Transmembrane helix</keyword>
<dbReference type="InterPro" id="IPR050051">
    <property type="entry name" value="EccE_dom"/>
</dbReference>
<dbReference type="NCBIfam" id="TIGR03923">
    <property type="entry name" value="T7SS_EccE"/>
    <property type="match status" value="1"/>
</dbReference>
<proteinExistence type="inferred from homology"/>
<evidence type="ECO:0000256" key="2">
    <source>
        <dbReference type="ARBA" id="ARBA00007759"/>
    </source>
</evidence>
<evidence type="ECO:0000256" key="1">
    <source>
        <dbReference type="ARBA" id="ARBA00004236"/>
    </source>
</evidence>
<organism evidence="8 9">
    <name type="scientific">Streptomyces finlayi</name>
    <dbReference type="NCBI Taxonomy" id="67296"/>
    <lineage>
        <taxon>Bacteria</taxon>
        <taxon>Bacillati</taxon>
        <taxon>Actinomycetota</taxon>
        <taxon>Actinomycetes</taxon>
        <taxon>Kitasatosporales</taxon>
        <taxon>Streptomycetaceae</taxon>
        <taxon>Streptomyces</taxon>
    </lineage>
</organism>
<protein>
    <submittedName>
        <fullName evidence="8">Type VII secretion protein EccE</fullName>
    </submittedName>
</protein>
<keyword evidence="3" id="KW-1003">Cell membrane</keyword>
<comment type="similarity">
    <text evidence="2">Belongs to the EccE family.</text>
</comment>
<reference evidence="8" key="2">
    <citation type="submission" date="2020-09" db="EMBL/GenBank/DDBJ databases">
        <authorList>
            <person name="Sun Q."/>
            <person name="Ohkuma M."/>
        </authorList>
    </citation>
    <scope>NUCLEOTIDE SEQUENCE</scope>
    <source>
        <strain evidence="8">JCM 4637</strain>
    </source>
</reference>
<reference evidence="8" key="1">
    <citation type="journal article" date="2014" name="Int. J. Syst. Evol. Microbiol.">
        <title>Complete genome sequence of Corynebacterium casei LMG S-19264T (=DSM 44701T), isolated from a smear-ripened cheese.</title>
        <authorList>
            <consortium name="US DOE Joint Genome Institute (JGI-PGF)"/>
            <person name="Walter F."/>
            <person name="Albersmeier A."/>
            <person name="Kalinowski J."/>
            <person name="Ruckert C."/>
        </authorList>
    </citation>
    <scope>NUCLEOTIDE SEQUENCE</scope>
    <source>
        <strain evidence="8">JCM 4637</strain>
    </source>
</reference>
<evidence type="ECO:0000259" key="7">
    <source>
        <dbReference type="Pfam" id="PF11203"/>
    </source>
</evidence>
<gene>
    <name evidence="8" type="ORF">GCM10010334_55270</name>
</gene>
<evidence type="ECO:0000313" key="9">
    <source>
        <dbReference type="Proteomes" id="UP000638353"/>
    </source>
</evidence>
<evidence type="ECO:0000256" key="6">
    <source>
        <dbReference type="ARBA" id="ARBA00023136"/>
    </source>
</evidence>
<comment type="caution">
    <text evidence="8">The sequence shown here is derived from an EMBL/GenBank/DDBJ whole genome shotgun (WGS) entry which is preliminary data.</text>
</comment>
<dbReference type="Proteomes" id="UP000638353">
    <property type="component" value="Unassembled WGS sequence"/>
</dbReference>
<name>A0A919CCJ2_9ACTN</name>
<evidence type="ECO:0000256" key="5">
    <source>
        <dbReference type="ARBA" id="ARBA00022989"/>
    </source>
</evidence>
<evidence type="ECO:0000313" key="8">
    <source>
        <dbReference type="EMBL" id="GHD05159.1"/>
    </source>
</evidence>
<keyword evidence="4" id="KW-0812">Transmembrane</keyword>
<evidence type="ECO:0000256" key="4">
    <source>
        <dbReference type="ARBA" id="ARBA00022692"/>
    </source>
</evidence>